<feature type="transmembrane region" description="Helical" evidence="6">
    <location>
        <begin position="361"/>
        <end position="381"/>
    </location>
</feature>
<evidence type="ECO:0000256" key="5">
    <source>
        <dbReference type="ARBA" id="ARBA00023136"/>
    </source>
</evidence>
<feature type="transmembrane region" description="Helical" evidence="6">
    <location>
        <begin position="37"/>
        <end position="58"/>
    </location>
</feature>
<evidence type="ECO:0008006" key="9">
    <source>
        <dbReference type="Google" id="ProtNLM"/>
    </source>
</evidence>
<sequence>MRRLGPMVSAIGLRYSAIIIQFALVLLVSRHTSTTTAGTYFIIFGWVNSTYFIAGLGLPDGLVREISHLASTGGEAAIRPLMLRAVGLFAVLTLATAAAGILGAQAFGFAPGLVLWVAAWWLCYAINFFCAQSLLALGRPTAGSFFFYPALNISLLFTLFPYLLFTRNEPVEHLLAAAITGAAPMALIAGSALATALRRMDRPAGTEAPPVALGAVMSLGFRIAVARVAQTAIYWIPTWIAGGVLMPAAAAVLGLAARLNNAVAAVMAAIRFIVRPQIVAAAARDDWQTISRNARMISTLASGAVLLAILVYLAIGRPLIVGIFGASYAGAFLPLLILLFGTLAEATGGVVDEVLKMTGNASFVLGTLLCVVAGEALFSWAGGRHGLLWLAAAQSLALACLYGTQISFAKWRRGVLLLPMLSPATMKGAVRALRQRTA</sequence>
<evidence type="ECO:0000256" key="4">
    <source>
        <dbReference type="ARBA" id="ARBA00022989"/>
    </source>
</evidence>
<dbReference type="EMBL" id="JARYGZ010000001">
    <property type="protein sequence ID" value="MDH7637274.1"/>
    <property type="molecule type" value="Genomic_DNA"/>
</dbReference>
<evidence type="ECO:0000313" key="8">
    <source>
        <dbReference type="Proteomes" id="UP001160625"/>
    </source>
</evidence>
<keyword evidence="4 6" id="KW-1133">Transmembrane helix</keyword>
<protein>
    <recommendedName>
        <fullName evidence="9">Polysaccharide biosynthesis protein</fullName>
    </recommendedName>
</protein>
<keyword evidence="3 6" id="KW-0812">Transmembrane</keyword>
<dbReference type="PANTHER" id="PTHR30250:SF11">
    <property type="entry name" value="O-ANTIGEN TRANSPORTER-RELATED"/>
    <property type="match status" value="1"/>
</dbReference>
<dbReference type="InterPro" id="IPR050833">
    <property type="entry name" value="Poly_Biosynth_Transport"/>
</dbReference>
<evidence type="ECO:0000256" key="1">
    <source>
        <dbReference type="ARBA" id="ARBA00004651"/>
    </source>
</evidence>
<feature type="transmembrane region" description="Helical" evidence="6">
    <location>
        <begin position="85"/>
        <end position="107"/>
    </location>
</feature>
<dbReference type="PANTHER" id="PTHR30250">
    <property type="entry name" value="PST FAMILY PREDICTED COLANIC ACID TRANSPORTER"/>
    <property type="match status" value="1"/>
</dbReference>
<reference evidence="7" key="1">
    <citation type="submission" date="2023-04" db="EMBL/GenBank/DDBJ databases">
        <title>Sphingomonas sp. MAHUQ-71 isolated from rice field.</title>
        <authorList>
            <person name="Huq M.A."/>
        </authorList>
    </citation>
    <scope>NUCLEOTIDE SEQUENCE</scope>
    <source>
        <strain evidence="7">MAHUQ-71</strain>
    </source>
</reference>
<comment type="caution">
    <text evidence="7">The sequence shown here is derived from an EMBL/GenBank/DDBJ whole genome shotgun (WGS) entry which is preliminary data.</text>
</comment>
<dbReference type="Proteomes" id="UP001160625">
    <property type="component" value="Unassembled WGS sequence"/>
</dbReference>
<dbReference type="RefSeq" id="WP_281042633.1">
    <property type="nucleotide sequence ID" value="NZ_JARYGZ010000001.1"/>
</dbReference>
<proteinExistence type="predicted"/>
<organism evidence="7 8">
    <name type="scientific">Sphingomonas oryzagri</name>
    <dbReference type="NCBI Taxonomy" id="3042314"/>
    <lineage>
        <taxon>Bacteria</taxon>
        <taxon>Pseudomonadati</taxon>
        <taxon>Pseudomonadota</taxon>
        <taxon>Alphaproteobacteria</taxon>
        <taxon>Sphingomonadales</taxon>
        <taxon>Sphingomonadaceae</taxon>
        <taxon>Sphingomonas</taxon>
    </lineage>
</organism>
<keyword evidence="2" id="KW-1003">Cell membrane</keyword>
<feature type="transmembrane region" description="Helical" evidence="6">
    <location>
        <begin position="176"/>
        <end position="197"/>
    </location>
</feature>
<keyword evidence="5 6" id="KW-0472">Membrane</keyword>
<evidence type="ECO:0000256" key="6">
    <source>
        <dbReference type="SAM" id="Phobius"/>
    </source>
</evidence>
<feature type="transmembrane region" description="Helical" evidence="6">
    <location>
        <begin position="232"/>
        <end position="256"/>
    </location>
</feature>
<feature type="transmembrane region" description="Helical" evidence="6">
    <location>
        <begin position="321"/>
        <end position="340"/>
    </location>
</feature>
<feature type="transmembrane region" description="Helical" evidence="6">
    <location>
        <begin position="387"/>
        <end position="404"/>
    </location>
</feature>
<evidence type="ECO:0000256" key="3">
    <source>
        <dbReference type="ARBA" id="ARBA00022692"/>
    </source>
</evidence>
<feature type="transmembrane region" description="Helical" evidence="6">
    <location>
        <begin position="113"/>
        <end position="138"/>
    </location>
</feature>
<comment type="subcellular location">
    <subcellularLocation>
        <location evidence="1">Cell membrane</location>
        <topology evidence="1">Multi-pass membrane protein</topology>
    </subcellularLocation>
</comment>
<feature type="transmembrane region" description="Helical" evidence="6">
    <location>
        <begin position="295"/>
        <end position="315"/>
    </location>
</feature>
<gene>
    <name evidence="7" type="ORF">QGN17_00895</name>
</gene>
<name>A0ABT6MW70_9SPHN</name>
<evidence type="ECO:0000313" key="7">
    <source>
        <dbReference type="EMBL" id="MDH7637274.1"/>
    </source>
</evidence>
<keyword evidence="8" id="KW-1185">Reference proteome</keyword>
<evidence type="ECO:0000256" key="2">
    <source>
        <dbReference type="ARBA" id="ARBA00022475"/>
    </source>
</evidence>
<feature type="transmembrane region" description="Helical" evidence="6">
    <location>
        <begin position="145"/>
        <end position="164"/>
    </location>
</feature>
<accession>A0ABT6MW70</accession>
<feature type="transmembrane region" description="Helical" evidence="6">
    <location>
        <begin position="12"/>
        <end position="31"/>
    </location>
</feature>